<dbReference type="AlphaFoldDB" id="A0A7M2YUL5"/>
<keyword evidence="2 4" id="KW-0012">Acyltransferase</keyword>
<evidence type="ECO:0000256" key="1">
    <source>
        <dbReference type="ARBA" id="ARBA00022679"/>
    </source>
</evidence>
<dbReference type="InterPro" id="IPR002123">
    <property type="entry name" value="Plipid/glycerol_acylTrfase"/>
</dbReference>
<keyword evidence="1 4" id="KW-0808">Transferase</keyword>
<dbReference type="Pfam" id="PF01553">
    <property type="entry name" value="Acyltransferase"/>
    <property type="match status" value="1"/>
</dbReference>
<dbReference type="Proteomes" id="UP000254134">
    <property type="component" value="Unassembled WGS sequence"/>
</dbReference>
<dbReference type="OrthoDB" id="9808424at2"/>
<dbReference type="GO" id="GO:0006654">
    <property type="term" value="P:phosphatidic acid biosynthetic process"/>
    <property type="evidence" value="ECO:0007669"/>
    <property type="project" value="TreeGrafter"/>
</dbReference>
<dbReference type="SMART" id="SM00563">
    <property type="entry name" value="PlsC"/>
    <property type="match status" value="1"/>
</dbReference>
<dbReference type="SUPFAM" id="SSF69593">
    <property type="entry name" value="Glycerol-3-phosphate (1)-acyltransferase"/>
    <property type="match status" value="1"/>
</dbReference>
<gene>
    <name evidence="4" type="ORF">Gocc_2405</name>
</gene>
<evidence type="ECO:0000313" key="4">
    <source>
        <dbReference type="EMBL" id="RDI73841.1"/>
    </source>
</evidence>
<evidence type="ECO:0000313" key="5">
    <source>
        <dbReference type="Proteomes" id="UP000254134"/>
    </source>
</evidence>
<dbReference type="RefSeq" id="WP_114796819.1">
    <property type="nucleotide sequence ID" value="NZ_QQZY01000006.1"/>
</dbReference>
<evidence type="ECO:0000259" key="3">
    <source>
        <dbReference type="SMART" id="SM00563"/>
    </source>
</evidence>
<organism evidence="4 5">
    <name type="scientific">Gaiella occulta</name>
    <dbReference type="NCBI Taxonomy" id="1002870"/>
    <lineage>
        <taxon>Bacteria</taxon>
        <taxon>Bacillati</taxon>
        <taxon>Actinomycetota</taxon>
        <taxon>Thermoleophilia</taxon>
        <taxon>Gaiellales</taxon>
        <taxon>Gaiellaceae</taxon>
        <taxon>Gaiella</taxon>
    </lineage>
</organism>
<proteinExistence type="predicted"/>
<dbReference type="CDD" id="cd07989">
    <property type="entry name" value="LPLAT_AGPAT-like"/>
    <property type="match status" value="1"/>
</dbReference>
<protein>
    <submittedName>
        <fullName evidence="4">Acyltransferase</fullName>
    </submittedName>
</protein>
<dbReference type="EMBL" id="QQZY01000006">
    <property type="protein sequence ID" value="RDI73841.1"/>
    <property type="molecule type" value="Genomic_DNA"/>
</dbReference>
<dbReference type="PANTHER" id="PTHR10434:SF11">
    <property type="entry name" value="1-ACYL-SN-GLYCEROL-3-PHOSPHATE ACYLTRANSFERASE"/>
    <property type="match status" value="1"/>
</dbReference>
<keyword evidence="5" id="KW-1185">Reference proteome</keyword>
<reference evidence="4 5" key="1">
    <citation type="submission" date="2018-07" db="EMBL/GenBank/DDBJ databases">
        <title>High-quality-draft genome sequence of Gaiella occulta.</title>
        <authorList>
            <person name="Severino R."/>
            <person name="Froufe H.J.C."/>
            <person name="Rainey F.A."/>
            <person name="Barroso C."/>
            <person name="Albuquerque L."/>
            <person name="Lobo-Da-Cunha A."/>
            <person name="Da Costa M.S."/>
            <person name="Egas C."/>
        </authorList>
    </citation>
    <scope>NUCLEOTIDE SEQUENCE [LARGE SCALE GENOMIC DNA]</scope>
    <source>
        <strain evidence="4 5">F2-233</strain>
    </source>
</reference>
<sequence length="215" mass="23173">MTAADKVWAIGRPTIGGAVRVGARLKVYGKERVPLEGGLVIACNHFHWIDPAALGAACPRTIYYMAKIEAHRAPGLGTMIRAFGCFPVRRGESDREAVRTMRQVVRDGLALGLFAEGTRQRSGVPGELQPGAAMVALQEDVPVIPVAVHGSQTWRPGNFHPVSIAWGEAFSFEGLPRGGKGYKEASALLQAKIRALFDFLVEMHALGRPDGVPPR</sequence>
<comment type="caution">
    <text evidence="4">The sequence shown here is derived from an EMBL/GenBank/DDBJ whole genome shotgun (WGS) entry which is preliminary data.</text>
</comment>
<feature type="domain" description="Phospholipid/glycerol acyltransferase" evidence="3">
    <location>
        <begin position="39"/>
        <end position="151"/>
    </location>
</feature>
<accession>A0A7M2YUL5</accession>
<dbReference type="PANTHER" id="PTHR10434">
    <property type="entry name" value="1-ACYL-SN-GLYCEROL-3-PHOSPHATE ACYLTRANSFERASE"/>
    <property type="match status" value="1"/>
</dbReference>
<evidence type="ECO:0000256" key="2">
    <source>
        <dbReference type="ARBA" id="ARBA00023315"/>
    </source>
</evidence>
<reference evidence="5" key="2">
    <citation type="journal article" date="2019" name="MicrobiologyOpen">
        <title>High-quality draft genome sequence of Gaiella occulta isolated from a 150 meter deep mineral water borehole and comparison with the genome sequences of other deep-branching lineages of the phylum Actinobacteria.</title>
        <authorList>
            <person name="Severino R."/>
            <person name="Froufe H.J.C."/>
            <person name="Barroso C."/>
            <person name="Albuquerque L."/>
            <person name="Lobo-da-Cunha A."/>
            <person name="da Costa M.S."/>
            <person name="Egas C."/>
        </authorList>
    </citation>
    <scope>NUCLEOTIDE SEQUENCE [LARGE SCALE GENOMIC DNA]</scope>
    <source>
        <strain evidence="5">F2-233</strain>
    </source>
</reference>
<name>A0A7M2YUL5_9ACTN</name>
<dbReference type="GO" id="GO:0003841">
    <property type="term" value="F:1-acylglycerol-3-phosphate O-acyltransferase activity"/>
    <property type="evidence" value="ECO:0007669"/>
    <property type="project" value="TreeGrafter"/>
</dbReference>